<evidence type="ECO:0000313" key="1">
    <source>
        <dbReference type="EMBL" id="DAF98068.1"/>
    </source>
</evidence>
<accession>A0A8S5UUG8</accession>
<reference evidence="1" key="1">
    <citation type="journal article" date="2021" name="Proc. Natl. Acad. Sci. U.S.A.">
        <title>A Catalog of Tens of Thousands of Viruses from Human Metagenomes Reveals Hidden Associations with Chronic Diseases.</title>
        <authorList>
            <person name="Tisza M.J."/>
            <person name="Buck C.B."/>
        </authorList>
    </citation>
    <scope>NUCLEOTIDE SEQUENCE</scope>
    <source>
        <strain evidence="1">CtGsX68</strain>
    </source>
</reference>
<dbReference type="EMBL" id="BK016141">
    <property type="protein sequence ID" value="DAF98068.1"/>
    <property type="molecule type" value="Genomic_DNA"/>
</dbReference>
<organism evidence="1">
    <name type="scientific">Siphoviridae sp. ctGsX68</name>
    <dbReference type="NCBI Taxonomy" id="2825417"/>
    <lineage>
        <taxon>Viruses</taxon>
        <taxon>Duplodnaviria</taxon>
        <taxon>Heunggongvirae</taxon>
        <taxon>Uroviricota</taxon>
        <taxon>Caudoviricetes</taxon>
    </lineage>
</organism>
<proteinExistence type="predicted"/>
<protein>
    <submittedName>
        <fullName evidence="1">Uncharacterized protein</fullName>
    </submittedName>
</protein>
<name>A0A8S5UUG8_9CAUD</name>
<sequence>MNIHKYIATFDTGTDFTCIKYSSEHRNHSKANAVDARREARRKHGRAAAGWQLTHTELYK</sequence>